<dbReference type="InterPro" id="IPR036390">
    <property type="entry name" value="WH_DNA-bd_sf"/>
</dbReference>
<feature type="domain" description="HTH gntR-type" evidence="6">
    <location>
        <begin position="11"/>
        <end position="79"/>
    </location>
</feature>
<dbReference type="PROSITE" id="PS50949">
    <property type="entry name" value="HTH_GNTR"/>
    <property type="match status" value="1"/>
</dbReference>
<dbReference type="PANTHER" id="PTHR46577:SF1">
    <property type="entry name" value="HTH-TYPE TRANSCRIPTIONAL REGULATORY PROTEIN GABR"/>
    <property type="match status" value="1"/>
</dbReference>
<dbReference type="InterPro" id="IPR015424">
    <property type="entry name" value="PyrdxlP-dep_Trfase"/>
</dbReference>
<keyword evidence="7" id="KW-0808">Transferase</keyword>
<dbReference type="RefSeq" id="WP_106665887.1">
    <property type="nucleotide sequence ID" value="NZ_PGGM01000010.1"/>
</dbReference>
<organism evidence="7 8">
    <name type="scientific">Phyllobacterium sophorae</name>
    <dbReference type="NCBI Taxonomy" id="1520277"/>
    <lineage>
        <taxon>Bacteria</taxon>
        <taxon>Pseudomonadati</taxon>
        <taxon>Pseudomonadota</taxon>
        <taxon>Alphaproteobacteria</taxon>
        <taxon>Hyphomicrobiales</taxon>
        <taxon>Phyllobacteriaceae</taxon>
        <taxon>Phyllobacterium</taxon>
    </lineage>
</organism>
<dbReference type="PANTHER" id="PTHR46577">
    <property type="entry name" value="HTH-TYPE TRANSCRIPTIONAL REGULATORY PROTEIN GABR"/>
    <property type="match status" value="1"/>
</dbReference>
<dbReference type="CDD" id="cd00609">
    <property type="entry name" value="AAT_like"/>
    <property type="match status" value="1"/>
</dbReference>
<dbReference type="GO" id="GO:0008483">
    <property type="term" value="F:transaminase activity"/>
    <property type="evidence" value="ECO:0007669"/>
    <property type="project" value="UniProtKB-KW"/>
</dbReference>
<name>A0A2P7B6Z8_9HYPH</name>
<dbReference type="Pfam" id="PF00155">
    <property type="entry name" value="Aminotran_1_2"/>
    <property type="match status" value="1"/>
</dbReference>
<dbReference type="Gene3D" id="3.40.640.10">
    <property type="entry name" value="Type I PLP-dependent aspartate aminotransferase-like (Major domain)"/>
    <property type="match status" value="1"/>
</dbReference>
<evidence type="ECO:0000256" key="4">
    <source>
        <dbReference type="ARBA" id="ARBA00023125"/>
    </source>
</evidence>
<reference evidence="8" key="1">
    <citation type="submission" date="2017-11" db="EMBL/GenBank/DDBJ databases">
        <authorList>
            <person name="Kuznetsova I."/>
            <person name="Sazanova A."/>
            <person name="Chirak E."/>
            <person name="Safronova V."/>
            <person name="Willems A."/>
        </authorList>
    </citation>
    <scope>NUCLEOTIDE SEQUENCE [LARGE SCALE GENOMIC DNA]</scope>
    <source>
        <strain evidence="8">CCBAU 03422</strain>
    </source>
</reference>
<dbReference type="SMART" id="SM00345">
    <property type="entry name" value="HTH_GNTR"/>
    <property type="match status" value="1"/>
</dbReference>
<dbReference type="Gene3D" id="1.10.10.10">
    <property type="entry name" value="Winged helix-like DNA-binding domain superfamily/Winged helix DNA-binding domain"/>
    <property type="match status" value="1"/>
</dbReference>
<dbReference type="InterPro" id="IPR051446">
    <property type="entry name" value="HTH_trans_reg/aminotransferase"/>
</dbReference>
<proteinExistence type="inferred from homology"/>
<keyword evidence="8" id="KW-1185">Reference proteome</keyword>
<dbReference type="CDD" id="cd07377">
    <property type="entry name" value="WHTH_GntR"/>
    <property type="match status" value="1"/>
</dbReference>
<protein>
    <submittedName>
        <fullName evidence="7">PLP-dependent aminotransferase family protein</fullName>
    </submittedName>
</protein>
<gene>
    <name evidence="7" type="ORF">CU103_20565</name>
</gene>
<keyword evidence="2" id="KW-0663">Pyridoxal phosphate</keyword>
<evidence type="ECO:0000259" key="6">
    <source>
        <dbReference type="PROSITE" id="PS50949"/>
    </source>
</evidence>
<dbReference type="GO" id="GO:0030170">
    <property type="term" value="F:pyridoxal phosphate binding"/>
    <property type="evidence" value="ECO:0007669"/>
    <property type="project" value="InterPro"/>
</dbReference>
<dbReference type="SUPFAM" id="SSF46785">
    <property type="entry name" value="Winged helix' DNA-binding domain"/>
    <property type="match status" value="1"/>
</dbReference>
<evidence type="ECO:0000256" key="2">
    <source>
        <dbReference type="ARBA" id="ARBA00022898"/>
    </source>
</evidence>
<dbReference type="EMBL" id="PGGM01000010">
    <property type="protein sequence ID" value="PSH62219.1"/>
    <property type="molecule type" value="Genomic_DNA"/>
</dbReference>
<evidence type="ECO:0000256" key="3">
    <source>
        <dbReference type="ARBA" id="ARBA00023015"/>
    </source>
</evidence>
<dbReference type="InterPro" id="IPR004839">
    <property type="entry name" value="Aminotransferase_I/II_large"/>
</dbReference>
<comment type="caution">
    <text evidence="7">The sequence shown here is derived from an EMBL/GenBank/DDBJ whole genome shotgun (WGS) entry which is preliminary data.</text>
</comment>
<dbReference type="InterPro" id="IPR000524">
    <property type="entry name" value="Tscrpt_reg_HTH_GntR"/>
</dbReference>
<dbReference type="PRINTS" id="PR00035">
    <property type="entry name" value="HTHGNTR"/>
</dbReference>
<keyword evidence="7" id="KW-0032">Aminotransferase</keyword>
<dbReference type="InterPro" id="IPR036388">
    <property type="entry name" value="WH-like_DNA-bd_sf"/>
</dbReference>
<keyword evidence="4" id="KW-0238">DNA-binding</keyword>
<dbReference type="Pfam" id="PF00392">
    <property type="entry name" value="GntR"/>
    <property type="match status" value="1"/>
</dbReference>
<dbReference type="GO" id="GO:0003700">
    <property type="term" value="F:DNA-binding transcription factor activity"/>
    <property type="evidence" value="ECO:0007669"/>
    <property type="project" value="InterPro"/>
</dbReference>
<comment type="similarity">
    <text evidence="1">In the C-terminal section; belongs to the class-I pyridoxal-phosphate-dependent aminotransferase family.</text>
</comment>
<accession>A0A2P7B6Z8</accession>
<dbReference type="GO" id="GO:0003677">
    <property type="term" value="F:DNA binding"/>
    <property type="evidence" value="ECO:0007669"/>
    <property type="project" value="UniProtKB-KW"/>
</dbReference>
<keyword evidence="3" id="KW-0805">Transcription regulation</keyword>
<evidence type="ECO:0000256" key="5">
    <source>
        <dbReference type="ARBA" id="ARBA00023163"/>
    </source>
</evidence>
<dbReference type="OrthoDB" id="9808770at2"/>
<sequence>MVQYNDGSRRTGATRRIYHSLLTQIEAGVYGVGDTLPSSRSLAEELGVSRTTVTAAFDQLISEGYVRVQQGRKATVASAGRPNQVNQHDRSAIAVRQLSAYATRAMALPSNSTAGRPPLKFDFRYGDIAATDFPKAPWRKALNTVFLRHRDRFGYDDPAGSRSLREALQGYVWRSRGISCHLDQIIVVNGSQQALDLCARVLVNPGDKVVVEDPCYAMARNVMLAIGANTVAVPCGADGLDTTKLPDASDIAVAYVTPSHQFPLGGVLPAAHRQALMEWAASANAYVIEDDYDSEYRYDVGPIPPLYLSGQGRVIYVGTVSKTLAPTLRLGYVVLPHPLVDAFIDCKRIADRHTSTFEQEALAMLIETGAYERHVRRMRRLNSERRAVFLASMTRAFADDIEIVGTTAGLHVVVWFNTMRSGQEERFAETARNHDIGIYPVSRLFSSPTDERAGYIFGYASMSVDQLAKGVEKFHGVYLGFIGNAAPGGTYDNGRFYDQIVFSELRNA</sequence>
<dbReference type="AlphaFoldDB" id="A0A2P7B6Z8"/>
<dbReference type="SUPFAM" id="SSF53383">
    <property type="entry name" value="PLP-dependent transferases"/>
    <property type="match status" value="1"/>
</dbReference>
<dbReference type="InterPro" id="IPR015421">
    <property type="entry name" value="PyrdxlP-dep_Trfase_major"/>
</dbReference>
<evidence type="ECO:0000256" key="1">
    <source>
        <dbReference type="ARBA" id="ARBA00005384"/>
    </source>
</evidence>
<evidence type="ECO:0000313" key="8">
    <source>
        <dbReference type="Proteomes" id="UP000241764"/>
    </source>
</evidence>
<keyword evidence="5" id="KW-0804">Transcription</keyword>
<evidence type="ECO:0000313" key="7">
    <source>
        <dbReference type="EMBL" id="PSH62219.1"/>
    </source>
</evidence>
<dbReference type="Proteomes" id="UP000241764">
    <property type="component" value="Unassembled WGS sequence"/>
</dbReference>